<dbReference type="AlphaFoldDB" id="A0A7G7G6D2"/>
<reference evidence="2 3" key="1">
    <citation type="journal article" date="2018" name="Int. J. Syst. Evol. Microbiol.">
        <title>Adhaeribacter swui sp. nov., isolated from wet mud.</title>
        <authorList>
            <person name="Kim D.U."/>
            <person name="Kim K.W."/>
            <person name="Kang M.S."/>
            <person name="Kim J.Y."/>
            <person name="Jang J.H."/>
            <person name="Kim M.K."/>
        </authorList>
    </citation>
    <scope>NUCLEOTIDE SEQUENCE [LARGE SCALE GENOMIC DNA]</scope>
    <source>
        <strain evidence="2 3">KCTC 52873</strain>
    </source>
</reference>
<accession>A0A7G7G6D2</accession>
<keyword evidence="3" id="KW-1185">Reference proteome</keyword>
<name>A0A7G7G6D2_9BACT</name>
<protein>
    <submittedName>
        <fullName evidence="2">DUF2007 domain-containing protein</fullName>
    </submittedName>
</protein>
<evidence type="ECO:0000313" key="3">
    <source>
        <dbReference type="Proteomes" id="UP000515237"/>
    </source>
</evidence>
<dbReference type="InterPro" id="IPR011322">
    <property type="entry name" value="N-reg_PII-like_a/b"/>
</dbReference>
<evidence type="ECO:0000313" key="2">
    <source>
        <dbReference type="EMBL" id="QNF32716.1"/>
    </source>
</evidence>
<dbReference type="SUPFAM" id="SSF54913">
    <property type="entry name" value="GlnB-like"/>
    <property type="match status" value="1"/>
</dbReference>
<dbReference type="KEGG" id="aswu:HUW51_08220"/>
<evidence type="ECO:0000259" key="1">
    <source>
        <dbReference type="Pfam" id="PF09413"/>
    </source>
</evidence>
<dbReference type="EMBL" id="CP055156">
    <property type="protein sequence ID" value="QNF32716.1"/>
    <property type="molecule type" value="Genomic_DNA"/>
</dbReference>
<dbReference type="Gene3D" id="3.30.70.790">
    <property type="entry name" value="UreE, C-terminal domain"/>
    <property type="match status" value="1"/>
</dbReference>
<dbReference type="InterPro" id="IPR018551">
    <property type="entry name" value="DUF2007"/>
</dbReference>
<proteinExistence type="predicted"/>
<organism evidence="2 3">
    <name type="scientific">Adhaeribacter swui</name>
    <dbReference type="NCBI Taxonomy" id="2086471"/>
    <lineage>
        <taxon>Bacteria</taxon>
        <taxon>Pseudomonadati</taxon>
        <taxon>Bacteroidota</taxon>
        <taxon>Cytophagia</taxon>
        <taxon>Cytophagales</taxon>
        <taxon>Hymenobacteraceae</taxon>
        <taxon>Adhaeribacter</taxon>
    </lineage>
</organism>
<gene>
    <name evidence="2" type="ORF">HUW51_08220</name>
</gene>
<dbReference type="Pfam" id="PF09413">
    <property type="entry name" value="DUF2007"/>
    <property type="match status" value="1"/>
</dbReference>
<dbReference type="Proteomes" id="UP000515237">
    <property type="component" value="Chromosome"/>
</dbReference>
<dbReference type="RefSeq" id="WP_185273494.1">
    <property type="nucleotide sequence ID" value="NZ_CP055156.1"/>
</dbReference>
<sequence length="139" mass="15683">MDPKLITIATFPDALKAQIMRGRLEAEGIPAFIADEHTITNQPFLYMAYGGVRLQVTEQDRDRALTVLNTSEAFAVENTPEYFPDQCPNCHSDKVKETTSAAKPSLLTFLRNALTARPSQPLVRRFTCQNCGYKWIMEN</sequence>
<feature type="domain" description="DUF2007" evidence="1">
    <location>
        <begin position="6"/>
        <end position="69"/>
    </location>
</feature>